<feature type="region of interest" description="Disordered" evidence="1">
    <location>
        <begin position="1"/>
        <end position="24"/>
    </location>
</feature>
<dbReference type="Proteomes" id="UP001501391">
    <property type="component" value="Unassembled WGS sequence"/>
</dbReference>
<feature type="region of interest" description="Disordered" evidence="1">
    <location>
        <begin position="89"/>
        <end position="115"/>
    </location>
</feature>
<dbReference type="EMBL" id="BAAAOQ010000013">
    <property type="protein sequence ID" value="GAA2198208.1"/>
    <property type="molecule type" value="Genomic_DNA"/>
</dbReference>
<accession>A0ABN3BMS3</accession>
<evidence type="ECO:0000256" key="1">
    <source>
        <dbReference type="SAM" id="MobiDB-lite"/>
    </source>
</evidence>
<feature type="compositionally biased region" description="Polar residues" evidence="1">
    <location>
        <begin position="1"/>
        <end position="10"/>
    </location>
</feature>
<keyword evidence="3" id="KW-1185">Reference proteome</keyword>
<proteinExistence type="predicted"/>
<protein>
    <submittedName>
        <fullName evidence="2">Uncharacterized protein</fullName>
    </submittedName>
</protein>
<comment type="caution">
    <text evidence="2">The sequence shown here is derived from an EMBL/GenBank/DDBJ whole genome shotgun (WGS) entry which is preliminary data.</text>
</comment>
<dbReference type="RefSeq" id="WP_059254361.1">
    <property type="nucleotide sequence ID" value="NZ_BAAAOQ010000013.1"/>
</dbReference>
<evidence type="ECO:0000313" key="2">
    <source>
        <dbReference type="EMBL" id="GAA2198208.1"/>
    </source>
</evidence>
<name>A0ABN3BMS3_9ACTN</name>
<evidence type="ECO:0000313" key="3">
    <source>
        <dbReference type="Proteomes" id="UP001501391"/>
    </source>
</evidence>
<sequence length="115" mass="11474">MRTSDCTTSVPGHEGTDRHGRRYRIGGSDAGLPVRPGLCTAVLPWAGVTGIGLAGIASAPAAGALHAGPPGGAGHPARLPGVRVFCRAAPSRTAPGGPNARRTVSDPHPLGEEMA</sequence>
<reference evidence="2 3" key="1">
    <citation type="journal article" date="2019" name="Int. J. Syst. Evol. Microbiol.">
        <title>The Global Catalogue of Microorganisms (GCM) 10K type strain sequencing project: providing services to taxonomists for standard genome sequencing and annotation.</title>
        <authorList>
            <consortium name="The Broad Institute Genomics Platform"/>
            <consortium name="The Broad Institute Genome Sequencing Center for Infectious Disease"/>
            <person name="Wu L."/>
            <person name="Ma J."/>
        </authorList>
    </citation>
    <scope>NUCLEOTIDE SEQUENCE [LARGE SCALE GENOMIC DNA]</scope>
    <source>
        <strain evidence="2 3">JCM 14924</strain>
    </source>
</reference>
<organism evidence="2 3">
    <name type="scientific">Streptomyces bangladeshensis</name>
    <dbReference type="NCBI Taxonomy" id="295352"/>
    <lineage>
        <taxon>Bacteria</taxon>
        <taxon>Bacillati</taxon>
        <taxon>Actinomycetota</taxon>
        <taxon>Actinomycetes</taxon>
        <taxon>Kitasatosporales</taxon>
        <taxon>Streptomycetaceae</taxon>
        <taxon>Streptomyces</taxon>
    </lineage>
</organism>
<feature type="compositionally biased region" description="Basic and acidic residues" evidence="1">
    <location>
        <begin position="103"/>
        <end position="115"/>
    </location>
</feature>
<gene>
    <name evidence="2" type="ORF">GCM10009787_39890</name>
</gene>